<sequence length="91" mass="9844">MINNAGPIRYTPRYKRNTCARIANRRSATWSAIGGGERNGETGKGGSGGHHGSSAGREYHRHENISSRNVRGCTCGEGKTERVAEPIVYQA</sequence>
<organism evidence="2 3">
    <name type="scientific">Cardiocondyla obscurior</name>
    <dbReference type="NCBI Taxonomy" id="286306"/>
    <lineage>
        <taxon>Eukaryota</taxon>
        <taxon>Metazoa</taxon>
        <taxon>Ecdysozoa</taxon>
        <taxon>Arthropoda</taxon>
        <taxon>Hexapoda</taxon>
        <taxon>Insecta</taxon>
        <taxon>Pterygota</taxon>
        <taxon>Neoptera</taxon>
        <taxon>Endopterygota</taxon>
        <taxon>Hymenoptera</taxon>
        <taxon>Apocrita</taxon>
        <taxon>Aculeata</taxon>
        <taxon>Formicoidea</taxon>
        <taxon>Formicidae</taxon>
        <taxon>Myrmicinae</taxon>
        <taxon>Cardiocondyla</taxon>
    </lineage>
</organism>
<reference evidence="2 3" key="1">
    <citation type="submission" date="2023-03" db="EMBL/GenBank/DDBJ databases">
        <title>High recombination rates correlate with genetic variation in Cardiocondyla obscurior ants.</title>
        <authorList>
            <person name="Errbii M."/>
        </authorList>
    </citation>
    <scope>NUCLEOTIDE SEQUENCE [LARGE SCALE GENOMIC DNA]</scope>
    <source>
        <strain evidence="2">Alpha-2009</strain>
        <tissue evidence="2">Whole body</tissue>
    </source>
</reference>
<evidence type="ECO:0000256" key="1">
    <source>
        <dbReference type="SAM" id="MobiDB-lite"/>
    </source>
</evidence>
<dbReference type="AlphaFoldDB" id="A0AAW2EK22"/>
<accession>A0AAW2EK22</accession>
<protein>
    <submittedName>
        <fullName evidence="2">Uncharacterized protein</fullName>
    </submittedName>
</protein>
<evidence type="ECO:0000313" key="2">
    <source>
        <dbReference type="EMBL" id="KAL0101997.1"/>
    </source>
</evidence>
<comment type="caution">
    <text evidence="2">The sequence shown here is derived from an EMBL/GenBank/DDBJ whole genome shotgun (WGS) entry which is preliminary data.</text>
</comment>
<gene>
    <name evidence="2" type="ORF">PUN28_018510</name>
</gene>
<dbReference type="EMBL" id="JADYXP020000023">
    <property type="protein sequence ID" value="KAL0101997.1"/>
    <property type="molecule type" value="Genomic_DNA"/>
</dbReference>
<proteinExistence type="predicted"/>
<name>A0AAW2EK22_9HYME</name>
<keyword evidence="3" id="KW-1185">Reference proteome</keyword>
<feature type="region of interest" description="Disordered" evidence="1">
    <location>
        <begin position="28"/>
        <end position="75"/>
    </location>
</feature>
<feature type="compositionally biased region" description="Gly residues" evidence="1">
    <location>
        <begin position="33"/>
        <end position="51"/>
    </location>
</feature>
<dbReference type="Proteomes" id="UP001430953">
    <property type="component" value="Unassembled WGS sequence"/>
</dbReference>
<evidence type="ECO:0000313" key="3">
    <source>
        <dbReference type="Proteomes" id="UP001430953"/>
    </source>
</evidence>